<dbReference type="GO" id="GO:0016887">
    <property type="term" value="F:ATP hydrolysis activity"/>
    <property type="evidence" value="ECO:0007669"/>
    <property type="project" value="InterPro"/>
</dbReference>
<dbReference type="Proteomes" id="UP000460435">
    <property type="component" value="Unassembled WGS sequence"/>
</dbReference>
<reference evidence="14 15" key="1">
    <citation type="submission" date="2019-11" db="EMBL/GenBank/DDBJ databases">
        <authorList>
            <person name="Li X.-J."/>
            <person name="Feng X.-M."/>
        </authorList>
    </citation>
    <scope>NUCLEOTIDE SEQUENCE [LARGE SCALE GENOMIC DNA]</scope>
    <source>
        <strain evidence="14 15">XMNu-373</strain>
    </source>
</reference>
<dbReference type="InterPro" id="IPR027417">
    <property type="entry name" value="P-loop_NTPase"/>
</dbReference>
<dbReference type="SUPFAM" id="SSF90123">
    <property type="entry name" value="ABC transporter transmembrane region"/>
    <property type="match status" value="1"/>
</dbReference>
<dbReference type="GO" id="GO:0005524">
    <property type="term" value="F:ATP binding"/>
    <property type="evidence" value="ECO:0007669"/>
    <property type="project" value="UniProtKB-KW"/>
</dbReference>
<keyword evidence="4" id="KW-0997">Cell inner membrane</keyword>
<dbReference type="GO" id="GO:0005886">
    <property type="term" value="C:plasma membrane"/>
    <property type="evidence" value="ECO:0007669"/>
    <property type="project" value="UniProtKB-SubCell"/>
</dbReference>
<keyword evidence="5 11" id="KW-0812">Transmembrane</keyword>
<feature type="transmembrane region" description="Helical" evidence="11">
    <location>
        <begin position="190"/>
        <end position="208"/>
    </location>
</feature>
<dbReference type="Pfam" id="PF00664">
    <property type="entry name" value="ABC_membrane"/>
    <property type="match status" value="1"/>
</dbReference>
<evidence type="ECO:0000259" key="13">
    <source>
        <dbReference type="PROSITE" id="PS50929"/>
    </source>
</evidence>
<keyword evidence="15" id="KW-1185">Reference proteome</keyword>
<evidence type="ECO:0000256" key="10">
    <source>
        <dbReference type="ARBA" id="ARBA00023455"/>
    </source>
</evidence>
<dbReference type="AlphaFoldDB" id="A0A7K3MBC6"/>
<organism evidence="14 15">
    <name type="scientific">Phytoactinopolyspora mesophila</name>
    <dbReference type="NCBI Taxonomy" id="2650750"/>
    <lineage>
        <taxon>Bacteria</taxon>
        <taxon>Bacillati</taxon>
        <taxon>Actinomycetota</taxon>
        <taxon>Actinomycetes</taxon>
        <taxon>Jiangellales</taxon>
        <taxon>Jiangellaceae</taxon>
        <taxon>Phytoactinopolyspora</taxon>
    </lineage>
</organism>
<comment type="caution">
    <text evidence="14">The sequence shown here is derived from an EMBL/GenBank/DDBJ whole genome shotgun (WGS) entry which is preliminary data.</text>
</comment>
<keyword evidence="2" id="KW-0813">Transport</keyword>
<dbReference type="FunFam" id="3.40.50.300:FF:000221">
    <property type="entry name" value="Multidrug ABC transporter ATP-binding protein"/>
    <property type="match status" value="1"/>
</dbReference>
<evidence type="ECO:0000256" key="5">
    <source>
        <dbReference type="ARBA" id="ARBA00022692"/>
    </source>
</evidence>
<dbReference type="InterPro" id="IPR011527">
    <property type="entry name" value="ABC1_TM_dom"/>
</dbReference>
<evidence type="ECO:0000256" key="1">
    <source>
        <dbReference type="ARBA" id="ARBA00004429"/>
    </source>
</evidence>
<feature type="transmembrane region" description="Helical" evidence="11">
    <location>
        <begin position="54"/>
        <end position="75"/>
    </location>
</feature>
<sequence length="631" mass="66672">MAGSGPCAGGGCGGLVTAPDWKPGRLYEAKRVERGIRGLFAVLWVYRRPFLSSLTWASLNHVFGIAAVTVGAYAVALSLTGTAAADLVWLLIILGVLVLGKALAAWLESWISHELAFRILAEVRGWLYRATARIAPGGLARRRTGELASVAMADAEALEVFYAHTSIYIFTTAIVSPVVLMALAVFSWQAAAVTALVLLLALALPLVLRRLNQASGARVRAATADVHTQVIEDVQGLREILAFGLRTRRSAALAALGGRLVARQQRHGVRTGLESALTGSIAGIGVIVAAAVAAQQVADGTLDRTLFPVVVVLAGQSVMPALQLLAVTRHWGLTAAAAERVFDLLEEPSPVDRSGTRTLPEDTVPAIEFDNVTFGWPDTDHPAIEQVTFRVEPGETVALVGHSGAGKSTCAALLSRYHDPDHGVVSVGGVDLRELAPGELSRVIAPVPQDVFLFHDTIRANLLLGSLDGRPVDDEALWDVLRTARIDELVASLPAGLDTVVGERGAALSGGERQRLALARAVLRDAPVLVLDESVSQLDVLSEREVRAALDAVRTGRTTVVIAHRLSTILAADRIVLLDQGSVVDIGTHDELVQRSPIYAALIEAQVDAATDLVSTLGEVNPAGEEGRAAT</sequence>
<feature type="transmembrane region" description="Helical" evidence="11">
    <location>
        <begin position="87"/>
        <end position="107"/>
    </location>
</feature>
<dbReference type="InterPro" id="IPR039421">
    <property type="entry name" value="Type_1_exporter"/>
</dbReference>
<feature type="transmembrane region" description="Helical" evidence="11">
    <location>
        <begin position="306"/>
        <end position="327"/>
    </location>
</feature>
<dbReference type="PROSITE" id="PS50893">
    <property type="entry name" value="ABC_TRANSPORTER_2"/>
    <property type="match status" value="1"/>
</dbReference>
<protein>
    <submittedName>
        <fullName evidence="14">ATP-binding cassette domain-containing protein</fullName>
    </submittedName>
</protein>
<keyword evidence="9 11" id="KW-0472">Membrane</keyword>
<dbReference type="Gene3D" id="1.20.1560.10">
    <property type="entry name" value="ABC transporter type 1, transmembrane domain"/>
    <property type="match status" value="1"/>
</dbReference>
<proteinExistence type="inferred from homology"/>
<dbReference type="PANTHER" id="PTHR24221:SF654">
    <property type="entry name" value="ATP-BINDING CASSETTE SUB-FAMILY B MEMBER 6"/>
    <property type="match status" value="1"/>
</dbReference>
<evidence type="ECO:0000256" key="6">
    <source>
        <dbReference type="ARBA" id="ARBA00022741"/>
    </source>
</evidence>
<evidence type="ECO:0000313" key="15">
    <source>
        <dbReference type="Proteomes" id="UP000460435"/>
    </source>
</evidence>
<dbReference type="PROSITE" id="PS00211">
    <property type="entry name" value="ABC_TRANSPORTER_1"/>
    <property type="match status" value="1"/>
</dbReference>
<evidence type="ECO:0000256" key="2">
    <source>
        <dbReference type="ARBA" id="ARBA00022448"/>
    </source>
</evidence>
<comment type="subcellular location">
    <subcellularLocation>
        <location evidence="1">Cell inner membrane</location>
        <topology evidence="1">Multi-pass membrane protein</topology>
    </subcellularLocation>
</comment>
<dbReference type="SMART" id="SM00382">
    <property type="entry name" value="AAA"/>
    <property type="match status" value="1"/>
</dbReference>
<gene>
    <name evidence="14" type="ORF">F7O44_26415</name>
</gene>
<accession>A0A7K3MBC6</accession>
<keyword evidence="6" id="KW-0547">Nucleotide-binding</keyword>
<dbReference type="InterPro" id="IPR017871">
    <property type="entry name" value="ABC_transporter-like_CS"/>
</dbReference>
<evidence type="ECO:0000259" key="12">
    <source>
        <dbReference type="PROSITE" id="PS50893"/>
    </source>
</evidence>
<dbReference type="InterPro" id="IPR036640">
    <property type="entry name" value="ABC1_TM_sf"/>
</dbReference>
<keyword evidence="7 14" id="KW-0067">ATP-binding</keyword>
<evidence type="ECO:0000313" key="14">
    <source>
        <dbReference type="EMBL" id="NDL60619.1"/>
    </source>
</evidence>
<evidence type="ECO:0000256" key="8">
    <source>
        <dbReference type="ARBA" id="ARBA00022989"/>
    </source>
</evidence>
<dbReference type="Pfam" id="PF00005">
    <property type="entry name" value="ABC_tran"/>
    <property type="match status" value="1"/>
</dbReference>
<evidence type="ECO:0000256" key="4">
    <source>
        <dbReference type="ARBA" id="ARBA00022519"/>
    </source>
</evidence>
<evidence type="ECO:0000256" key="11">
    <source>
        <dbReference type="SAM" id="Phobius"/>
    </source>
</evidence>
<dbReference type="SUPFAM" id="SSF52540">
    <property type="entry name" value="P-loop containing nucleoside triphosphate hydrolases"/>
    <property type="match status" value="1"/>
</dbReference>
<dbReference type="PROSITE" id="PS50929">
    <property type="entry name" value="ABC_TM1F"/>
    <property type="match status" value="1"/>
</dbReference>
<dbReference type="EMBL" id="WLZY01000013">
    <property type="protein sequence ID" value="NDL60619.1"/>
    <property type="molecule type" value="Genomic_DNA"/>
</dbReference>
<comment type="similarity">
    <text evidence="10">Belongs to the ABC transporter superfamily. Siderophore-Fe(3+) uptake transporter (SIUT) (TC 3.A.1.21) family.</text>
</comment>
<evidence type="ECO:0000256" key="9">
    <source>
        <dbReference type="ARBA" id="ARBA00023136"/>
    </source>
</evidence>
<name>A0A7K3MBC6_9ACTN</name>
<feature type="transmembrane region" description="Helical" evidence="11">
    <location>
        <begin position="273"/>
        <end position="294"/>
    </location>
</feature>
<feature type="domain" description="ABC transporter" evidence="12">
    <location>
        <begin position="367"/>
        <end position="605"/>
    </location>
</feature>
<feature type="domain" description="ABC transmembrane type-1" evidence="13">
    <location>
        <begin position="62"/>
        <end position="333"/>
    </location>
</feature>
<dbReference type="GO" id="GO:0140359">
    <property type="term" value="F:ABC-type transporter activity"/>
    <property type="evidence" value="ECO:0007669"/>
    <property type="project" value="InterPro"/>
</dbReference>
<dbReference type="PANTHER" id="PTHR24221">
    <property type="entry name" value="ATP-BINDING CASSETTE SUB-FAMILY B"/>
    <property type="match status" value="1"/>
</dbReference>
<dbReference type="Gene3D" id="3.40.50.300">
    <property type="entry name" value="P-loop containing nucleotide triphosphate hydrolases"/>
    <property type="match status" value="1"/>
</dbReference>
<keyword evidence="3" id="KW-1003">Cell membrane</keyword>
<evidence type="ECO:0000256" key="7">
    <source>
        <dbReference type="ARBA" id="ARBA00022840"/>
    </source>
</evidence>
<feature type="transmembrane region" description="Helical" evidence="11">
    <location>
        <begin position="161"/>
        <end position="184"/>
    </location>
</feature>
<keyword evidence="8 11" id="KW-1133">Transmembrane helix</keyword>
<dbReference type="InterPro" id="IPR003593">
    <property type="entry name" value="AAA+_ATPase"/>
</dbReference>
<dbReference type="InterPro" id="IPR003439">
    <property type="entry name" value="ABC_transporter-like_ATP-bd"/>
</dbReference>
<evidence type="ECO:0000256" key="3">
    <source>
        <dbReference type="ARBA" id="ARBA00022475"/>
    </source>
</evidence>